<reference evidence="2" key="1">
    <citation type="submission" date="2020-08" db="EMBL/GenBank/DDBJ databases">
        <title>Multicomponent nature underlies the extraordinary mechanical properties of spider dragline silk.</title>
        <authorList>
            <person name="Kono N."/>
            <person name="Nakamura H."/>
            <person name="Mori M."/>
            <person name="Yoshida Y."/>
            <person name="Ohtoshi R."/>
            <person name="Malay A.D."/>
            <person name="Moran D.A.P."/>
            <person name="Tomita M."/>
            <person name="Numata K."/>
            <person name="Arakawa K."/>
        </authorList>
    </citation>
    <scope>NUCLEOTIDE SEQUENCE</scope>
</reference>
<accession>A0A8X6P7V7</accession>
<evidence type="ECO:0000313" key="3">
    <source>
        <dbReference type="Proteomes" id="UP000887013"/>
    </source>
</evidence>
<proteinExistence type="predicted"/>
<evidence type="ECO:0000256" key="1">
    <source>
        <dbReference type="SAM" id="MobiDB-lite"/>
    </source>
</evidence>
<dbReference type="InterPro" id="IPR028118">
    <property type="entry name" value="Chibby_fam"/>
</dbReference>
<protein>
    <recommendedName>
        <fullName evidence="4">Chibby</fullName>
    </recommendedName>
</protein>
<sequence length="121" mass="13861">MVYRKKTKISKPPTRRSPTQSCFQRNFDPVCNPNEYGLNYGKVELNLGGRKCTFVDGEWIVDNNFPRSSTPIRKADGASEEIKKLVDENNFLKLKVEILLTLLSELKVKTSNEQKMVKGDH</sequence>
<dbReference type="OrthoDB" id="6427898at2759"/>
<dbReference type="EMBL" id="BMAW01017730">
    <property type="protein sequence ID" value="GFT55329.1"/>
    <property type="molecule type" value="Genomic_DNA"/>
</dbReference>
<evidence type="ECO:0000313" key="2">
    <source>
        <dbReference type="EMBL" id="GFT55329.1"/>
    </source>
</evidence>
<gene>
    <name evidence="2" type="ORF">NPIL_74081</name>
</gene>
<organism evidence="2 3">
    <name type="scientific">Nephila pilipes</name>
    <name type="common">Giant wood spider</name>
    <name type="synonym">Nephila maculata</name>
    <dbReference type="NCBI Taxonomy" id="299642"/>
    <lineage>
        <taxon>Eukaryota</taxon>
        <taxon>Metazoa</taxon>
        <taxon>Ecdysozoa</taxon>
        <taxon>Arthropoda</taxon>
        <taxon>Chelicerata</taxon>
        <taxon>Arachnida</taxon>
        <taxon>Araneae</taxon>
        <taxon>Araneomorphae</taxon>
        <taxon>Entelegynae</taxon>
        <taxon>Araneoidea</taxon>
        <taxon>Nephilidae</taxon>
        <taxon>Nephila</taxon>
    </lineage>
</organism>
<dbReference type="Pfam" id="PF14645">
    <property type="entry name" value="Chibby"/>
    <property type="match status" value="1"/>
</dbReference>
<dbReference type="AlphaFoldDB" id="A0A8X6P7V7"/>
<dbReference type="Proteomes" id="UP000887013">
    <property type="component" value="Unassembled WGS sequence"/>
</dbReference>
<evidence type="ECO:0008006" key="4">
    <source>
        <dbReference type="Google" id="ProtNLM"/>
    </source>
</evidence>
<keyword evidence="3" id="KW-1185">Reference proteome</keyword>
<comment type="caution">
    <text evidence="2">The sequence shown here is derived from an EMBL/GenBank/DDBJ whole genome shotgun (WGS) entry which is preliminary data.</text>
</comment>
<feature type="region of interest" description="Disordered" evidence="1">
    <location>
        <begin position="1"/>
        <end position="21"/>
    </location>
</feature>
<name>A0A8X6P7V7_NEPPI</name>